<dbReference type="AlphaFoldDB" id="A0A8G1RUC8"/>
<dbReference type="VEuPathDB" id="FungiDB:BO72DRAFT_74711"/>
<gene>
    <name evidence="1" type="ORF">BO72DRAFT_74711</name>
</gene>
<accession>A0A8G1RUC8</accession>
<protein>
    <submittedName>
        <fullName evidence="1">Uncharacterized protein</fullName>
    </submittedName>
</protein>
<dbReference type="EMBL" id="KZ824637">
    <property type="protein sequence ID" value="RAK78473.1"/>
    <property type="molecule type" value="Genomic_DNA"/>
</dbReference>
<sequence length="154" mass="17637">MWLVPLQIPCKEFLRDRQEQRRHSYRHQHLFFDKAASHTYPACQQYSGGHMDHKGRLNRTVAVNSGQWAAGSGQRTLPSSFTSCVSITLPTFAVPVFIHTGPQRASTSIYTTRLSMTKCFQNLLRDCAMATRCHDPLFHLIFYHTHTHTSPSHP</sequence>
<organism evidence="1 2">
    <name type="scientific">Aspergillus fijiensis CBS 313.89</name>
    <dbReference type="NCBI Taxonomy" id="1448319"/>
    <lineage>
        <taxon>Eukaryota</taxon>
        <taxon>Fungi</taxon>
        <taxon>Dikarya</taxon>
        <taxon>Ascomycota</taxon>
        <taxon>Pezizomycotina</taxon>
        <taxon>Eurotiomycetes</taxon>
        <taxon>Eurotiomycetidae</taxon>
        <taxon>Eurotiales</taxon>
        <taxon>Aspergillaceae</taxon>
        <taxon>Aspergillus</taxon>
    </lineage>
</organism>
<evidence type="ECO:0000313" key="2">
    <source>
        <dbReference type="Proteomes" id="UP000249789"/>
    </source>
</evidence>
<reference evidence="1 2" key="1">
    <citation type="submission" date="2018-02" db="EMBL/GenBank/DDBJ databases">
        <title>The genomes of Aspergillus section Nigri reveals drivers in fungal speciation.</title>
        <authorList>
            <consortium name="DOE Joint Genome Institute"/>
            <person name="Vesth T.C."/>
            <person name="Nybo J."/>
            <person name="Theobald S."/>
            <person name="Brandl J."/>
            <person name="Frisvad J.C."/>
            <person name="Nielsen K.F."/>
            <person name="Lyhne E.K."/>
            <person name="Kogle M.E."/>
            <person name="Kuo A."/>
            <person name="Riley R."/>
            <person name="Clum A."/>
            <person name="Nolan M."/>
            <person name="Lipzen A."/>
            <person name="Salamov A."/>
            <person name="Henrissat B."/>
            <person name="Wiebenga A."/>
            <person name="De vries R.P."/>
            <person name="Grigoriev I.V."/>
            <person name="Mortensen U.H."/>
            <person name="Andersen M.R."/>
            <person name="Baker S.E."/>
        </authorList>
    </citation>
    <scope>NUCLEOTIDE SEQUENCE [LARGE SCALE GENOMIC DNA]</scope>
    <source>
        <strain evidence="1 2">CBS 313.89</strain>
    </source>
</reference>
<dbReference type="GeneID" id="63868010"/>
<dbReference type="Proteomes" id="UP000249789">
    <property type="component" value="Unassembled WGS sequence"/>
</dbReference>
<name>A0A8G1RUC8_9EURO</name>
<proteinExistence type="predicted"/>
<dbReference type="RefSeq" id="XP_040802483.1">
    <property type="nucleotide sequence ID" value="XM_040950675.1"/>
</dbReference>
<evidence type="ECO:0000313" key="1">
    <source>
        <dbReference type="EMBL" id="RAK78473.1"/>
    </source>
</evidence>
<keyword evidence="2" id="KW-1185">Reference proteome</keyword>